<reference evidence="1" key="1">
    <citation type="submission" date="2019-10" db="EMBL/GenBank/DDBJ databases">
        <authorList>
            <consortium name="DOE Joint Genome Institute"/>
            <person name="Kuo A."/>
            <person name="Miyauchi S."/>
            <person name="Kiss E."/>
            <person name="Drula E."/>
            <person name="Kohler A."/>
            <person name="Sanchez-Garcia M."/>
            <person name="Andreopoulos B."/>
            <person name="Barry K.W."/>
            <person name="Bonito G."/>
            <person name="Buee M."/>
            <person name="Carver A."/>
            <person name="Chen C."/>
            <person name="Cichocki N."/>
            <person name="Clum A."/>
            <person name="Culley D."/>
            <person name="Crous P.W."/>
            <person name="Fauchery L."/>
            <person name="Girlanda M."/>
            <person name="Hayes R."/>
            <person name="Keri Z."/>
            <person name="Labutti K."/>
            <person name="Lipzen A."/>
            <person name="Lombard V."/>
            <person name="Magnuson J."/>
            <person name="Maillard F."/>
            <person name="Morin E."/>
            <person name="Murat C."/>
            <person name="Nolan M."/>
            <person name="Ohm R."/>
            <person name="Pangilinan J."/>
            <person name="Pereira M."/>
            <person name="Perotto S."/>
            <person name="Peter M."/>
            <person name="Riley R."/>
            <person name="Sitrit Y."/>
            <person name="Stielow B."/>
            <person name="Szollosi G."/>
            <person name="Zifcakova L."/>
            <person name="Stursova M."/>
            <person name="Spatafora J.W."/>
            <person name="Tedersoo L."/>
            <person name="Vaario L.-M."/>
            <person name="Yamada A."/>
            <person name="Yan M."/>
            <person name="Wang P."/>
            <person name="Xu J."/>
            <person name="Bruns T."/>
            <person name="Baldrian P."/>
            <person name="Vilgalys R."/>
            <person name="Henrissat B."/>
            <person name="Grigoriev I.V."/>
            <person name="Hibbett D."/>
            <person name="Nagy L.G."/>
            <person name="Martin F.M."/>
        </authorList>
    </citation>
    <scope>NUCLEOTIDE SEQUENCE</scope>
    <source>
        <strain evidence="1">P2</strain>
    </source>
</reference>
<proteinExistence type="predicted"/>
<accession>A0ACB6YXF9</accession>
<keyword evidence="2" id="KW-1185">Reference proteome</keyword>
<gene>
    <name evidence="1" type="ORF">BDM02DRAFT_3124963</name>
</gene>
<comment type="caution">
    <text evidence="1">The sequence shown here is derived from an EMBL/GenBank/DDBJ whole genome shotgun (WGS) entry which is preliminary data.</text>
</comment>
<organism evidence="1 2">
    <name type="scientific">Thelephora ganbajun</name>
    <name type="common">Ganba fungus</name>
    <dbReference type="NCBI Taxonomy" id="370292"/>
    <lineage>
        <taxon>Eukaryota</taxon>
        <taxon>Fungi</taxon>
        <taxon>Dikarya</taxon>
        <taxon>Basidiomycota</taxon>
        <taxon>Agaricomycotina</taxon>
        <taxon>Agaricomycetes</taxon>
        <taxon>Thelephorales</taxon>
        <taxon>Thelephoraceae</taxon>
        <taxon>Thelephora</taxon>
    </lineage>
</organism>
<dbReference type="Proteomes" id="UP000886501">
    <property type="component" value="Unassembled WGS sequence"/>
</dbReference>
<reference evidence="1" key="2">
    <citation type="journal article" date="2020" name="Nat. Commun.">
        <title>Large-scale genome sequencing of mycorrhizal fungi provides insights into the early evolution of symbiotic traits.</title>
        <authorList>
            <person name="Miyauchi S."/>
            <person name="Kiss E."/>
            <person name="Kuo A."/>
            <person name="Drula E."/>
            <person name="Kohler A."/>
            <person name="Sanchez-Garcia M."/>
            <person name="Morin E."/>
            <person name="Andreopoulos B."/>
            <person name="Barry K.W."/>
            <person name="Bonito G."/>
            <person name="Buee M."/>
            <person name="Carver A."/>
            <person name="Chen C."/>
            <person name="Cichocki N."/>
            <person name="Clum A."/>
            <person name="Culley D."/>
            <person name="Crous P.W."/>
            <person name="Fauchery L."/>
            <person name="Girlanda M."/>
            <person name="Hayes R.D."/>
            <person name="Keri Z."/>
            <person name="LaButti K."/>
            <person name="Lipzen A."/>
            <person name="Lombard V."/>
            <person name="Magnuson J."/>
            <person name="Maillard F."/>
            <person name="Murat C."/>
            <person name="Nolan M."/>
            <person name="Ohm R.A."/>
            <person name="Pangilinan J."/>
            <person name="Pereira M.F."/>
            <person name="Perotto S."/>
            <person name="Peter M."/>
            <person name="Pfister S."/>
            <person name="Riley R."/>
            <person name="Sitrit Y."/>
            <person name="Stielow J.B."/>
            <person name="Szollosi G."/>
            <person name="Zifcakova L."/>
            <person name="Stursova M."/>
            <person name="Spatafora J.W."/>
            <person name="Tedersoo L."/>
            <person name="Vaario L.M."/>
            <person name="Yamada A."/>
            <person name="Yan M."/>
            <person name="Wang P."/>
            <person name="Xu J."/>
            <person name="Bruns T."/>
            <person name="Baldrian P."/>
            <person name="Vilgalys R."/>
            <person name="Dunand C."/>
            <person name="Henrissat B."/>
            <person name="Grigoriev I.V."/>
            <person name="Hibbett D."/>
            <person name="Nagy L.G."/>
            <person name="Martin F.M."/>
        </authorList>
    </citation>
    <scope>NUCLEOTIDE SEQUENCE</scope>
    <source>
        <strain evidence="1">P2</strain>
    </source>
</reference>
<dbReference type="EMBL" id="MU118819">
    <property type="protein sequence ID" value="KAF9641983.1"/>
    <property type="molecule type" value="Genomic_DNA"/>
</dbReference>
<sequence length="116" mass="12141">MALTVPEQLFLDQYGVAKSVHAIAVKVLGDNGSDQDSDIISGIDRVTREAKKSGKPTVASNSVDNAVRALYVAGVTITVAAGNESQDASNTSPAHVREAITCAERELGLARIGRSF</sequence>
<name>A0ACB6YXF9_THEGA</name>
<evidence type="ECO:0000313" key="2">
    <source>
        <dbReference type="Proteomes" id="UP000886501"/>
    </source>
</evidence>
<protein>
    <submittedName>
        <fullName evidence="1">Uncharacterized protein</fullName>
    </submittedName>
</protein>
<evidence type="ECO:0000313" key="1">
    <source>
        <dbReference type="EMBL" id="KAF9641983.1"/>
    </source>
</evidence>